<dbReference type="Proteomes" id="UP001164390">
    <property type="component" value="Chromosome"/>
</dbReference>
<proteinExistence type="predicted"/>
<accession>A0AA46YMG9</accession>
<dbReference type="RefSeq" id="WP_271636726.1">
    <property type="nucleotide sequence ID" value="NZ_CP094970.1"/>
</dbReference>
<evidence type="ECO:0000313" key="2">
    <source>
        <dbReference type="Proteomes" id="UP001164390"/>
    </source>
</evidence>
<protein>
    <submittedName>
        <fullName evidence="1">Uncharacterized protein</fullName>
    </submittedName>
</protein>
<organism evidence="1 2">
    <name type="scientific">Solicola gregarius</name>
    <dbReference type="NCBI Taxonomy" id="2908642"/>
    <lineage>
        <taxon>Bacteria</taxon>
        <taxon>Bacillati</taxon>
        <taxon>Actinomycetota</taxon>
        <taxon>Actinomycetes</taxon>
        <taxon>Propionibacteriales</taxon>
        <taxon>Nocardioidaceae</taxon>
        <taxon>Solicola</taxon>
    </lineage>
</organism>
<reference evidence="1" key="1">
    <citation type="submission" date="2022-01" db="EMBL/GenBank/DDBJ databases">
        <title>Nocardioidaceae gen. sp. A5X3R13.</title>
        <authorList>
            <person name="Lopez Marin M.A."/>
            <person name="Uhlik O."/>
        </authorList>
    </citation>
    <scope>NUCLEOTIDE SEQUENCE</scope>
    <source>
        <strain evidence="1">A5X3R13</strain>
    </source>
</reference>
<dbReference type="AlphaFoldDB" id="A0AA46YMG9"/>
<dbReference type="KEGG" id="sgrg:L0C25_11985"/>
<gene>
    <name evidence="1" type="ORF">L0C25_11985</name>
</gene>
<sequence>MSIKLCGDAEFDNCRPRVSRRAKRHLPRQFFPSIDCVYAKVSIKSPAGRELVRRRDRVLELACG</sequence>
<keyword evidence="2" id="KW-1185">Reference proteome</keyword>
<dbReference type="EMBL" id="CP094970">
    <property type="protein sequence ID" value="UYM07752.1"/>
    <property type="molecule type" value="Genomic_DNA"/>
</dbReference>
<evidence type="ECO:0000313" key="1">
    <source>
        <dbReference type="EMBL" id="UYM07752.1"/>
    </source>
</evidence>
<name>A0AA46YMG9_9ACTN</name>